<dbReference type="EMBL" id="CP036295">
    <property type="protein sequence ID" value="QCC86225.1"/>
    <property type="molecule type" value="Genomic_DNA"/>
</dbReference>
<evidence type="ECO:0000313" key="7">
    <source>
        <dbReference type="EMBL" id="QCC86225.1"/>
    </source>
</evidence>
<accession>A0A4P7UIK1</accession>
<keyword evidence="4 6" id="KW-1133">Transmembrane helix</keyword>
<dbReference type="InterPro" id="IPR005538">
    <property type="entry name" value="LrgA/CidA"/>
</dbReference>
<sequence length="133" mass="14526">MRATLKLLWQTALLTAIYWGCDQITRLTGIPIPGNVLGIIVLFVLLLTGVVKESHISTAAEYFLRHLVFFFVPIAVGLMQWGGVFYDYGWVLAAAIVGSTALPLVIVGFMARGLRRRAACGQKTEGEDGPCRS</sequence>
<feature type="transmembrane region" description="Helical" evidence="6">
    <location>
        <begin position="63"/>
        <end position="82"/>
    </location>
</feature>
<keyword evidence="2" id="KW-1003">Cell membrane</keyword>
<proteinExistence type="predicted"/>
<dbReference type="OrthoDB" id="385012at2"/>
<keyword evidence="3 6" id="KW-0812">Transmembrane</keyword>
<organism evidence="7 8">
    <name type="scientific">Desulfovibrio desulfuricans</name>
    <dbReference type="NCBI Taxonomy" id="876"/>
    <lineage>
        <taxon>Bacteria</taxon>
        <taxon>Pseudomonadati</taxon>
        <taxon>Thermodesulfobacteriota</taxon>
        <taxon>Desulfovibrionia</taxon>
        <taxon>Desulfovibrionales</taxon>
        <taxon>Desulfovibrionaceae</taxon>
        <taxon>Desulfovibrio</taxon>
    </lineage>
</organism>
<dbReference type="PANTHER" id="PTHR33931">
    <property type="entry name" value="HOLIN-LIKE PROTEIN CIDA-RELATED"/>
    <property type="match status" value="1"/>
</dbReference>
<feature type="transmembrane region" description="Helical" evidence="6">
    <location>
        <begin position="32"/>
        <end position="51"/>
    </location>
</feature>
<dbReference type="AlphaFoldDB" id="A0A4P7UIK1"/>
<dbReference type="GO" id="GO:0005886">
    <property type="term" value="C:plasma membrane"/>
    <property type="evidence" value="ECO:0007669"/>
    <property type="project" value="UniProtKB-SubCell"/>
</dbReference>
<evidence type="ECO:0000256" key="1">
    <source>
        <dbReference type="ARBA" id="ARBA00004651"/>
    </source>
</evidence>
<evidence type="ECO:0000313" key="8">
    <source>
        <dbReference type="Proteomes" id="UP000297065"/>
    </source>
</evidence>
<evidence type="ECO:0000256" key="4">
    <source>
        <dbReference type="ARBA" id="ARBA00022989"/>
    </source>
</evidence>
<evidence type="ECO:0000256" key="3">
    <source>
        <dbReference type="ARBA" id="ARBA00022692"/>
    </source>
</evidence>
<dbReference type="RefSeq" id="WP_136400328.1">
    <property type="nucleotide sequence ID" value="NZ_CP036295.1"/>
</dbReference>
<reference evidence="7 8" key="1">
    <citation type="submission" date="2019-02" db="EMBL/GenBank/DDBJ databases">
        <title>Complete Genome Sequence of Desulfovibrio desulfuricans IC1, a Sulfonate Utilizing Anaerobe.</title>
        <authorList>
            <person name="Day L.A."/>
            <person name="De Leon K.B."/>
            <person name="Wall J.D."/>
        </authorList>
    </citation>
    <scope>NUCLEOTIDE SEQUENCE [LARGE SCALE GENOMIC DNA]</scope>
    <source>
        <strain evidence="7 8">IC1</strain>
    </source>
</reference>
<name>A0A4P7UIK1_DESDE</name>
<keyword evidence="5 6" id="KW-0472">Membrane</keyword>
<comment type="subcellular location">
    <subcellularLocation>
        <location evidence="1">Cell membrane</location>
        <topology evidence="1">Multi-pass membrane protein</topology>
    </subcellularLocation>
</comment>
<evidence type="ECO:0000256" key="6">
    <source>
        <dbReference type="SAM" id="Phobius"/>
    </source>
</evidence>
<evidence type="ECO:0000256" key="5">
    <source>
        <dbReference type="ARBA" id="ARBA00023136"/>
    </source>
</evidence>
<dbReference type="Pfam" id="PF03788">
    <property type="entry name" value="LrgA"/>
    <property type="match status" value="1"/>
</dbReference>
<protein>
    <submittedName>
        <fullName evidence="7">CidA/LrgA family protein</fullName>
    </submittedName>
</protein>
<feature type="transmembrane region" description="Helical" evidence="6">
    <location>
        <begin position="88"/>
        <end position="109"/>
    </location>
</feature>
<dbReference type="Proteomes" id="UP000297065">
    <property type="component" value="Chromosome"/>
</dbReference>
<dbReference type="PANTHER" id="PTHR33931:SF2">
    <property type="entry name" value="HOLIN-LIKE PROTEIN CIDA"/>
    <property type="match status" value="1"/>
</dbReference>
<gene>
    <name evidence="7" type="ORF">DDIC_10155</name>
</gene>
<evidence type="ECO:0000256" key="2">
    <source>
        <dbReference type="ARBA" id="ARBA00022475"/>
    </source>
</evidence>